<comment type="caution">
    <text evidence="6">The sequence shown here is derived from an EMBL/GenBank/DDBJ whole genome shotgun (WGS) entry which is preliminary data.</text>
</comment>
<dbReference type="InterPro" id="IPR014307">
    <property type="entry name" value="Xanthine_DH_ssu"/>
</dbReference>
<dbReference type="SUPFAM" id="SSF54292">
    <property type="entry name" value="2Fe-2S ferredoxin-like"/>
    <property type="match status" value="1"/>
</dbReference>
<dbReference type="Gene3D" id="3.30.465.10">
    <property type="match status" value="1"/>
</dbReference>
<evidence type="ECO:0000256" key="4">
    <source>
        <dbReference type="ARBA" id="ARBA00023004"/>
    </source>
</evidence>
<dbReference type="PANTHER" id="PTHR45444">
    <property type="entry name" value="XANTHINE DEHYDROGENASE"/>
    <property type="match status" value="1"/>
</dbReference>
<dbReference type="Pfam" id="PF03450">
    <property type="entry name" value="CO_deh_flav_C"/>
    <property type="match status" value="1"/>
</dbReference>
<dbReference type="InterPro" id="IPR016166">
    <property type="entry name" value="FAD-bd_PCMH"/>
</dbReference>
<evidence type="ECO:0000259" key="5">
    <source>
        <dbReference type="PROSITE" id="PS51387"/>
    </source>
</evidence>
<evidence type="ECO:0000256" key="2">
    <source>
        <dbReference type="ARBA" id="ARBA00022723"/>
    </source>
</evidence>
<evidence type="ECO:0000256" key="1">
    <source>
        <dbReference type="ARBA" id="ARBA00022630"/>
    </source>
</evidence>
<dbReference type="RefSeq" id="WP_235704836.1">
    <property type="nucleotide sequence ID" value="NZ_JAKGBZ010000026.1"/>
</dbReference>
<dbReference type="PIRSF" id="PIRSF036557">
    <property type="entry name" value="XdhA_RC"/>
    <property type="match status" value="1"/>
</dbReference>
<dbReference type="Proteomes" id="UP001521209">
    <property type="component" value="Unassembled WGS sequence"/>
</dbReference>
<dbReference type="NCBIfam" id="TIGR02963">
    <property type="entry name" value="xanthine_xdhA"/>
    <property type="match status" value="1"/>
</dbReference>
<evidence type="ECO:0000313" key="7">
    <source>
        <dbReference type="Proteomes" id="UP001521209"/>
    </source>
</evidence>
<dbReference type="SUPFAM" id="SSF55447">
    <property type="entry name" value="CO dehydrogenase flavoprotein C-terminal domain-like"/>
    <property type="match status" value="1"/>
</dbReference>
<dbReference type="GO" id="GO:0004854">
    <property type="term" value="F:xanthine dehydrogenase activity"/>
    <property type="evidence" value="ECO:0007669"/>
    <property type="project" value="UniProtKB-EC"/>
</dbReference>
<dbReference type="Gene3D" id="3.30.390.50">
    <property type="entry name" value="CO dehydrogenase flavoprotein, C-terminal domain"/>
    <property type="match status" value="1"/>
</dbReference>
<name>A0ABS9DZL0_9PROT</name>
<dbReference type="Pfam" id="PF01799">
    <property type="entry name" value="Fer2_2"/>
    <property type="match status" value="1"/>
</dbReference>
<reference evidence="6 7" key="1">
    <citation type="submission" date="2022-01" db="EMBL/GenBank/DDBJ databases">
        <authorList>
            <person name="Won M."/>
            <person name="Kim S.-J."/>
            <person name="Kwon S.-W."/>
        </authorList>
    </citation>
    <scope>NUCLEOTIDE SEQUENCE [LARGE SCALE GENOMIC DNA]</scope>
    <source>
        <strain evidence="6 7">KCTC 23505</strain>
    </source>
</reference>
<keyword evidence="6" id="KW-0560">Oxidoreductase</keyword>
<dbReference type="InterPro" id="IPR005107">
    <property type="entry name" value="CO_DH_flav_C"/>
</dbReference>
<dbReference type="Gene3D" id="1.10.150.120">
    <property type="entry name" value="[2Fe-2S]-binding domain"/>
    <property type="match status" value="1"/>
</dbReference>
<dbReference type="InterPro" id="IPR016208">
    <property type="entry name" value="Ald_Oxase/xanthine_DH-like"/>
</dbReference>
<dbReference type="InterPro" id="IPR016169">
    <property type="entry name" value="FAD-bd_PCMH_sub2"/>
</dbReference>
<dbReference type="InterPro" id="IPR012175">
    <property type="entry name" value="Xanth_DH_ssu_bac"/>
</dbReference>
<protein>
    <submittedName>
        <fullName evidence="6">Xanthine dehydrogenase small subunit</fullName>
        <ecNumber evidence="6">1.17.1.4</ecNumber>
    </submittedName>
</protein>
<organism evidence="6 7">
    <name type="scientific">Acidiphilium iwatense</name>
    <dbReference type="NCBI Taxonomy" id="768198"/>
    <lineage>
        <taxon>Bacteria</taxon>
        <taxon>Pseudomonadati</taxon>
        <taxon>Pseudomonadota</taxon>
        <taxon>Alphaproteobacteria</taxon>
        <taxon>Acetobacterales</taxon>
        <taxon>Acidocellaceae</taxon>
        <taxon>Acidiphilium</taxon>
    </lineage>
</organism>
<feature type="domain" description="FAD-binding PCMH-type" evidence="5">
    <location>
        <begin position="217"/>
        <end position="391"/>
    </location>
</feature>
<evidence type="ECO:0000256" key="3">
    <source>
        <dbReference type="ARBA" id="ARBA00022827"/>
    </source>
</evidence>
<dbReference type="SUPFAM" id="SSF56176">
    <property type="entry name" value="FAD-binding/transporter-associated domain-like"/>
    <property type="match status" value="1"/>
</dbReference>
<dbReference type="InterPro" id="IPR006058">
    <property type="entry name" value="2Fe2S_fd_BS"/>
</dbReference>
<dbReference type="Pfam" id="PF00941">
    <property type="entry name" value="FAD_binding_5"/>
    <property type="match status" value="1"/>
</dbReference>
<dbReference type="InterPro" id="IPR012675">
    <property type="entry name" value="Beta-grasp_dom_sf"/>
</dbReference>
<dbReference type="Gene3D" id="3.10.20.30">
    <property type="match status" value="1"/>
</dbReference>
<dbReference type="PROSITE" id="PS51387">
    <property type="entry name" value="FAD_PCMH"/>
    <property type="match status" value="1"/>
</dbReference>
<dbReference type="InterPro" id="IPR036318">
    <property type="entry name" value="FAD-bd_PCMH-like_sf"/>
</dbReference>
<sequence length="520" mass="56528">MTPQPIKFYFRNQIARVDGLPTTTTVLDWLRIHAGRPGTKEGCAEGDCGACTIVVAELADAADPAQGAIRVGDLALRPINACIRFLPTLHGKALLTVEDLRSLTDRALHPVQQAMVDCHASQCGFCTPGFVMSLFATYTKHIEAGTRPTRQQVADDLAGNLCRCTGYRPILDAAAKMFEFPAEHVDAAPIASALRAIAAETEEPFVYAAPNPAYPVADGARIDHFHAPKTLAGLAALYAEKPRARLLAGATDIGLWVNKLFRDVGDLIYLGDVVELRAIERDGSLLRIGAAVPLEDAWGALIETMPELEEMALRFAGPPVRHAGTMGGNVANGSPIGDAAPVLMALDATLVLQQGVRIRRLALTDFYLDYMRNALEPGEFLHSIDVALPAPETHLRAYKISKRTDCDISAVSCGFALTLRDDQVASIRLAFGGMAATVRRAREAEAALLGETWSETAIRAAMDALGRDFAPLTDLRASKDYRLRVARNLLWRFWVENRPIAPLPQEETRAQRIEHREAVA</sequence>
<dbReference type="PANTHER" id="PTHR45444:SF3">
    <property type="entry name" value="XANTHINE DEHYDROGENASE"/>
    <property type="match status" value="1"/>
</dbReference>
<keyword evidence="7" id="KW-1185">Reference proteome</keyword>
<proteinExistence type="predicted"/>
<keyword evidence="1" id="KW-0285">Flavoprotein</keyword>
<dbReference type="InterPro" id="IPR036010">
    <property type="entry name" value="2Fe-2S_ferredoxin-like_sf"/>
</dbReference>
<dbReference type="InterPro" id="IPR036884">
    <property type="entry name" value="2Fe-2S-bd_dom_sf"/>
</dbReference>
<dbReference type="EC" id="1.17.1.4" evidence="6"/>
<keyword evidence="4" id="KW-0408">Iron</keyword>
<dbReference type="PROSITE" id="PS00197">
    <property type="entry name" value="2FE2S_FER_1"/>
    <property type="match status" value="1"/>
</dbReference>
<dbReference type="EMBL" id="JAKGBZ010000026">
    <property type="protein sequence ID" value="MCF3947585.1"/>
    <property type="molecule type" value="Genomic_DNA"/>
</dbReference>
<accession>A0ABS9DZL0</accession>
<dbReference type="InterPro" id="IPR002888">
    <property type="entry name" value="2Fe-2S-bd"/>
</dbReference>
<dbReference type="SUPFAM" id="SSF47741">
    <property type="entry name" value="CO dehydrogenase ISP C-domain like"/>
    <property type="match status" value="1"/>
</dbReference>
<dbReference type="SMART" id="SM01092">
    <property type="entry name" value="CO_deh_flav_C"/>
    <property type="match status" value="1"/>
</dbReference>
<dbReference type="Gene3D" id="3.30.43.10">
    <property type="entry name" value="Uridine Diphospho-n-acetylenolpyruvylglucosamine Reductase, domain 2"/>
    <property type="match status" value="1"/>
</dbReference>
<dbReference type="InterPro" id="IPR036683">
    <property type="entry name" value="CO_DH_flav_C_dom_sf"/>
</dbReference>
<keyword evidence="3" id="KW-0274">FAD</keyword>
<evidence type="ECO:0000313" key="6">
    <source>
        <dbReference type="EMBL" id="MCF3947585.1"/>
    </source>
</evidence>
<gene>
    <name evidence="6" type="primary">xdhA</name>
    <name evidence="6" type="ORF">L2A60_12950</name>
</gene>
<dbReference type="InterPro" id="IPR002346">
    <property type="entry name" value="Mopterin_DH_FAD-bd"/>
</dbReference>
<dbReference type="InterPro" id="IPR016167">
    <property type="entry name" value="FAD-bd_PCMH_sub1"/>
</dbReference>
<keyword evidence="2" id="KW-0479">Metal-binding</keyword>